<proteinExistence type="predicted"/>
<dbReference type="HOGENOM" id="CLU_2144591_0_0_7"/>
<gene>
    <name evidence="1" type="ORF">SYN_01996</name>
</gene>
<dbReference type="InParanoid" id="Q2LU97"/>
<dbReference type="AlphaFoldDB" id="Q2LU97"/>
<dbReference type="RefSeq" id="WP_011417677.1">
    <property type="nucleotide sequence ID" value="NC_007759.1"/>
</dbReference>
<dbReference type="EMBL" id="CP000252">
    <property type="protein sequence ID" value="ABC77655.1"/>
    <property type="molecule type" value="Genomic_DNA"/>
</dbReference>
<keyword evidence="2" id="KW-1185">Reference proteome</keyword>
<reference evidence="1 2" key="1">
    <citation type="journal article" date="2007" name="Proc. Natl. Acad. Sci. U.S.A.">
        <title>The genome of Syntrophus aciditrophicus: life at the thermodynamic limit of microbial growth.</title>
        <authorList>
            <person name="McInerney M.J."/>
            <person name="Rohlin L."/>
            <person name="Mouttaki H."/>
            <person name="Kim U."/>
            <person name="Krupp R.S."/>
            <person name="Rios-Hernandez L."/>
            <person name="Sieber J."/>
            <person name="Struchtemeyer C.G."/>
            <person name="Bhattacharyya A."/>
            <person name="Campbell J.W."/>
            <person name="Gunsalus R.P."/>
        </authorList>
    </citation>
    <scope>NUCLEOTIDE SEQUENCE [LARGE SCALE GENOMIC DNA]</scope>
    <source>
        <strain evidence="1 2">SB</strain>
    </source>
</reference>
<dbReference type="STRING" id="56780.SYN_01996"/>
<dbReference type="KEGG" id="sat:SYN_01996"/>
<dbReference type="Proteomes" id="UP000001933">
    <property type="component" value="Chromosome"/>
</dbReference>
<dbReference type="OrthoDB" id="9865364at2"/>
<name>Q2LU97_SYNAS</name>
<organism evidence="1 2">
    <name type="scientific">Syntrophus aciditrophicus (strain SB)</name>
    <dbReference type="NCBI Taxonomy" id="56780"/>
    <lineage>
        <taxon>Bacteria</taxon>
        <taxon>Pseudomonadati</taxon>
        <taxon>Thermodesulfobacteriota</taxon>
        <taxon>Syntrophia</taxon>
        <taxon>Syntrophales</taxon>
        <taxon>Syntrophaceae</taxon>
        <taxon>Syntrophus</taxon>
    </lineage>
</organism>
<evidence type="ECO:0000313" key="2">
    <source>
        <dbReference type="Proteomes" id="UP000001933"/>
    </source>
</evidence>
<protein>
    <submittedName>
        <fullName evidence="1">Hypothetical exported protein</fullName>
    </submittedName>
</protein>
<dbReference type="PROSITE" id="PS51257">
    <property type="entry name" value="PROKAR_LIPOPROTEIN"/>
    <property type="match status" value="1"/>
</dbReference>
<sequence length="112" mass="12447">MKTKLVIAVLFTVVVTMFLLSGCASQTQALLAEDYTKMGNEELLRYFYRLDDEIERQEKAWGPEIGIGIGTFGHHSGMGVGVGTGPTGYTADDLRNRRIDVRLELKKRGLNP</sequence>
<evidence type="ECO:0000313" key="1">
    <source>
        <dbReference type="EMBL" id="ABC77655.1"/>
    </source>
</evidence>
<dbReference type="eggNOG" id="ENOG5033J4J">
    <property type="taxonomic scope" value="Bacteria"/>
</dbReference>
<accession>Q2LU97</accession>